<proteinExistence type="inferred from homology"/>
<accession>A0ABS0EHH2</accession>
<name>A0ABS0EHH2_9FLAO</name>
<dbReference type="InterPro" id="IPR006015">
    <property type="entry name" value="Universal_stress_UspA"/>
</dbReference>
<dbReference type="Pfam" id="PF00582">
    <property type="entry name" value="Usp"/>
    <property type="match status" value="1"/>
</dbReference>
<keyword evidence="4" id="KW-1185">Reference proteome</keyword>
<protein>
    <submittedName>
        <fullName evidence="3">Universal stress protein</fullName>
    </submittedName>
</protein>
<feature type="domain" description="UspA" evidence="2">
    <location>
        <begin position="1"/>
        <end position="145"/>
    </location>
</feature>
<dbReference type="SUPFAM" id="SSF52402">
    <property type="entry name" value="Adenine nucleotide alpha hydrolases-like"/>
    <property type="match status" value="1"/>
</dbReference>
<dbReference type="PANTHER" id="PTHR46268:SF6">
    <property type="entry name" value="UNIVERSAL STRESS PROTEIN UP12"/>
    <property type="match status" value="1"/>
</dbReference>
<gene>
    <name evidence="3" type="ORF">ITJ86_08065</name>
</gene>
<dbReference type="RefSeq" id="WP_195871126.1">
    <property type="nucleotide sequence ID" value="NZ_JADOET010000005.1"/>
</dbReference>
<sequence length="274" mass="31112">MKKVLLLTDFSKNATNAISYAMQFFASKTCTFYIMYVHKVGGYVSDDLLMSPKNSIHDSITEKPKTKLKALIEALKTDNKTKDYQFEYVIDYDVFTDAINQAVTKYAIDFVVMGSNGASNVKEVIFGSNTINVIKKVNCKTLVIPNNFSFLPVNEFLVSLNADDVIDTDLLENIIDFIEGFKLKLHVLRITSESEQPNLALKDKERLALLDSKYHLIEHVPVDYAVSSYLQTNTIDITAFIKKDKSFLNRLFNDSPSKELTSRMKLPLLVLHCH</sequence>
<dbReference type="EMBL" id="JADOET010000005">
    <property type="protein sequence ID" value="MBF8149852.1"/>
    <property type="molecule type" value="Genomic_DNA"/>
</dbReference>
<evidence type="ECO:0000259" key="2">
    <source>
        <dbReference type="Pfam" id="PF00582"/>
    </source>
</evidence>
<comment type="caution">
    <text evidence="3">The sequence shown here is derived from an EMBL/GenBank/DDBJ whole genome shotgun (WGS) entry which is preliminary data.</text>
</comment>
<dbReference type="CDD" id="cd00293">
    <property type="entry name" value="USP-like"/>
    <property type="match status" value="1"/>
</dbReference>
<reference evidence="3 4" key="1">
    <citation type="submission" date="2020-11" db="EMBL/GenBank/DDBJ databases">
        <title>Winogradskyella marina sp. nov., isolated from marine sediment.</title>
        <authorList>
            <person name="Bo J."/>
            <person name="Wang S."/>
            <person name="Song X."/>
            <person name="Du Z."/>
        </authorList>
    </citation>
    <scope>NUCLEOTIDE SEQUENCE [LARGE SCALE GENOMIC DNA]</scope>
    <source>
        <strain evidence="3 4">F6397</strain>
    </source>
</reference>
<evidence type="ECO:0000313" key="3">
    <source>
        <dbReference type="EMBL" id="MBF8149852.1"/>
    </source>
</evidence>
<dbReference type="Gene3D" id="3.40.50.12370">
    <property type="match status" value="1"/>
</dbReference>
<dbReference type="Proteomes" id="UP000611215">
    <property type="component" value="Unassembled WGS sequence"/>
</dbReference>
<organism evidence="3 4">
    <name type="scientific">Winogradskyella marina</name>
    <dbReference type="NCBI Taxonomy" id="2785530"/>
    <lineage>
        <taxon>Bacteria</taxon>
        <taxon>Pseudomonadati</taxon>
        <taxon>Bacteroidota</taxon>
        <taxon>Flavobacteriia</taxon>
        <taxon>Flavobacteriales</taxon>
        <taxon>Flavobacteriaceae</taxon>
        <taxon>Winogradskyella</taxon>
    </lineage>
</organism>
<dbReference type="PANTHER" id="PTHR46268">
    <property type="entry name" value="STRESS RESPONSE PROTEIN NHAX"/>
    <property type="match status" value="1"/>
</dbReference>
<dbReference type="InterPro" id="IPR006016">
    <property type="entry name" value="UspA"/>
</dbReference>
<dbReference type="PRINTS" id="PR01438">
    <property type="entry name" value="UNVRSLSTRESS"/>
</dbReference>
<comment type="similarity">
    <text evidence="1">Belongs to the universal stress protein A family.</text>
</comment>
<evidence type="ECO:0000256" key="1">
    <source>
        <dbReference type="ARBA" id="ARBA00008791"/>
    </source>
</evidence>
<evidence type="ECO:0000313" key="4">
    <source>
        <dbReference type="Proteomes" id="UP000611215"/>
    </source>
</evidence>